<evidence type="ECO:0000313" key="4">
    <source>
        <dbReference type="Proteomes" id="UP000237682"/>
    </source>
</evidence>
<dbReference type="InterPro" id="IPR011033">
    <property type="entry name" value="PRC_barrel-like_sf"/>
</dbReference>
<dbReference type="Proteomes" id="UP000237682">
    <property type="component" value="Unassembled WGS sequence"/>
</dbReference>
<sequence length="131" mass="14003">MRRLLMAASIVPLLATPALSQTATTTTTQTFVTAKPTDVLSSNLIGLNIDNAAGEDVGEIKDLVISDGQLTGFVVSVGGFLGIGDHYVVVSPSSVKINYSESDKKWSAKMEASKDQLKAAPPFKYEGRWQK</sequence>
<keyword evidence="1" id="KW-0732">Signal</keyword>
<evidence type="ECO:0000256" key="1">
    <source>
        <dbReference type="SAM" id="SignalP"/>
    </source>
</evidence>
<feature type="domain" description="PRC-barrel" evidence="2">
    <location>
        <begin position="39"/>
        <end position="95"/>
    </location>
</feature>
<feature type="signal peptide" evidence="1">
    <location>
        <begin position="1"/>
        <end position="20"/>
    </location>
</feature>
<evidence type="ECO:0000259" key="2">
    <source>
        <dbReference type="Pfam" id="PF05239"/>
    </source>
</evidence>
<gene>
    <name evidence="3" type="ORF">C5L14_29525</name>
</gene>
<feature type="chain" id="PRO_5015500167" evidence="1">
    <location>
        <begin position="21"/>
        <end position="131"/>
    </location>
</feature>
<organism evidence="3 4">
    <name type="scientific">Labrys okinawensis</name>
    <dbReference type="NCBI Taxonomy" id="346911"/>
    <lineage>
        <taxon>Bacteria</taxon>
        <taxon>Pseudomonadati</taxon>
        <taxon>Pseudomonadota</taxon>
        <taxon>Alphaproteobacteria</taxon>
        <taxon>Hyphomicrobiales</taxon>
        <taxon>Xanthobacteraceae</taxon>
        <taxon>Labrys</taxon>
    </lineage>
</organism>
<dbReference type="Pfam" id="PF05239">
    <property type="entry name" value="PRC"/>
    <property type="match status" value="1"/>
</dbReference>
<reference evidence="3 4" key="1">
    <citation type="submission" date="2018-02" db="EMBL/GenBank/DDBJ databases">
        <title>Whole genome sequencing of endophytic bacterium.</title>
        <authorList>
            <person name="Eedara R."/>
            <person name="Podile A.R."/>
        </authorList>
    </citation>
    <scope>NUCLEOTIDE SEQUENCE [LARGE SCALE GENOMIC DNA]</scope>
    <source>
        <strain evidence="3 4">RP1T</strain>
    </source>
</reference>
<dbReference type="OrthoDB" id="7818259at2"/>
<dbReference type="AlphaFoldDB" id="A0A2S9Q3R9"/>
<comment type="caution">
    <text evidence="3">The sequence shown here is derived from an EMBL/GenBank/DDBJ whole genome shotgun (WGS) entry which is preliminary data.</text>
</comment>
<keyword evidence="4" id="KW-1185">Reference proteome</keyword>
<protein>
    <submittedName>
        <fullName evidence="3">Photosystem reaction center subunit H</fullName>
    </submittedName>
</protein>
<dbReference type="InterPro" id="IPR027275">
    <property type="entry name" value="PRC-brl_dom"/>
</dbReference>
<dbReference type="PANTHER" id="PTHR36505:SF1">
    <property type="entry name" value="BLR1072 PROTEIN"/>
    <property type="match status" value="1"/>
</dbReference>
<evidence type="ECO:0000313" key="3">
    <source>
        <dbReference type="EMBL" id="PRH84003.1"/>
    </source>
</evidence>
<dbReference type="EMBL" id="PUEJ01000017">
    <property type="protein sequence ID" value="PRH84003.1"/>
    <property type="molecule type" value="Genomic_DNA"/>
</dbReference>
<accession>A0A2S9Q3R9</accession>
<dbReference type="PANTHER" id="PTHR36505">
    <property type="entry name" value="BLR1072 PROTEIN"/>
    <property type="match status" value="1"/>
</dbReference>
<name>A0A2S9Q3R9_9HYPH</name>
<dbReference type="RefSeq" id="WP_105865639.1">
    <property type="nucleotide sequence ID" value="NZ_PUEJ01000017.1"/>
</dbReference>
<dbReference type="Gene3D" id="2.30.30.240">
    <property type="entry name" value="PRC-barrel domain"/>
    <property type="match status" value="1"/>
</dbReference>
<dbReference type="SUPFAM" id="SSF50346">
    <property type="entry name" value="PRC-barrel domain"/>
    <property type="match status" value="1"/>
</dbReference>
<proteinExistence type="predicted"/>